<evidence type="ECO:0000259" key="1">
    <source>
        <dbReference type="Pfam" id="PF08984"/>
    </source>
</evidence>
<dbReference type="Pfam" id="PF08984">
    <property type="entry name" value="DUF1858"/>
    <property type="match status" value="1"/>
</dbReference>
<evidence type="ECO:0000313" key="2">
    <source>
        <dbReference type="EMBL" id="MEN1760450.1"/>
    </source>
</evidence>
<accession>A0ABU9VUB9</accession>
<sequence>MLSLDQSVYDLCREHPELVDVLKSLGFESINNPVMMCTAARVMTIPKAAAMRGIELNQVIKVLEKSGYTVVKGAMMNE</sequence>
<comment type="caution">
    <text evidence="2">The sequence shown here is derived from an EMBL/GenBank/DDBJ whole genome shotgun (WGS) entry which is preliminary data.</text>
</comment>
<dbReference type="SUPFAM" id="SSF140683">
    <property type="entry name" value="SP0561-like"/>
    <property type="match status" value="1"/>
</dbReference>
<proteinExistence type="predicted"/>
<dbReference type="RefSeq" id="WP_343185914.1">
    <property type="nucleotide sequence ID" value="NZ_JBCITM010000007.1"/>
</dbReference>
<dbReference type="InterPro" id="IPR015077">
    <property type="entry name" value="DUF1858"/>
</dbReference>
<gene>
    <name evidence="2" type="ORF">AAIG11_08200</name>
</gene>
<dbReference type="EMBL" id="JBCITM010000007">
    <property type="protein sequence ID" value="MEN1760450.1"/>
    <property type="molecule type" value="Genomic_DNA"/>
</dbReference>
<feature type="domain" description="DUF1858" evidence="1">
    <location>
        <begin position="4"/>
        <end position="59"/>
    </location>
</feature>
<organism evidence="2 3">
    <name type="scientific">Anoxynatronum sibiricum</name>
    <dbReference type="NCBI Taxonomy" id="210623"/>
    <lineage>
        <taxon>Bacteria</taxon>
        <taxon>Bacillati</taxon>
        <taxon>Bacillota</taxon>
        <taxon>Clostridia</taxon>
        <taxon>Eubacteriales</taxon>
        <taxon>Clostridiaceae</taxon>
        <taxon>Anoxynatronum</taxon>
    </lineage>
</organism>
<name>A0ABU9VUB9_9CLOT</name>
<keyword evidence="3" id="KW-1185">Reference proteome</keyword>
<evidence type="ECO:0000313" key="3">
    <source>
        <dbReference type="Proteomes" id="UP001407405"/>
    </source>
</evidence>
<protein>
    <submittedName>
        <fullName evidence="2">DUF1858 domain-containing protein</fullName>
    </submittedName>
</protein>
<dbReference type="InterPro" id="IPR038062">
    <property type="entry name" value="ScdA-like_N_sf"/>
</dbReference>
<dbReference type="Proteomes" id="UP001407405">
    <property type="component" value="Unassembled WGS sequence"/>
</dbReference>
<reference evidence="2 3" key="1">
    <citation type="submission" date="2024-04" db="EMBL/GenBank/DDBJ databases">
        <title>Genome sequencing and metabolic network reconstruction of aminoacids and betaine degradation by Anoxynatronum sibiricum.</title>
        <authorList>
            <person name="Detkova E.N."/>
            <person name="Boltjanskaja Y.V."/>
            <person name="Mardanov A.V."/>
            <person name="Kevbrin V."/>
        </authorList>
    </citation>
    <scope>NUCLEOTIDE SEQUENCE [LARGE SCALE GENOMIC DNA]</scope>
    <source>
        <strain evidence="2 3">Z-7981</strain>
    </source>
</reference>
<dbReference type="Gene3D" id="1.10.3910.10">
    <property type="entry name" value="SP0561-like"/>
    <property type="match status" value="1"/>
</dbReference>